<feature type="domain" description="Peptidase S8/S53" evidence="7">
    <location>
        <begin position="270"/>
        <end position="593"/>
    </location>
</feature>
<keyword evidence="6" id="KW-0732">Signal</keyword>
<dbReference type="GO" id="GO:0006508">
    <property type="term" value="P:proteolysis"/>
    <property type="evidence" value="ECO:0007669"/>
    <property type="project" value="UniProtKB-KW"/>
</dbReference>
<dbReference type="PANTHER" id="PTHR43806">
    <property type="entry name" value="PEPTIDASE S8"/>
    <property type="match status" value="1"/>
</dbReference>
<evidence type="ECO:0000256" key="1">
    <source>
        <dbReference type="ARBA" id="ARBA00011073"/>
    </source>
</evidence>
<evidence type="ECO:0000313" key="8">
    <source>
        <dbReference type="EMBL" id="QJR13169.1"/>
    </source>
</evidence>
<feature type="active site" description="Charge relay system" evidence="5">
    <location>
        <position position="556"/>
    </location>
</feature>
<dbReference type="InterPro" id="IPR015500">
    <property type="entry name" value="Peptidase_S8_subtilisin-rel"/>
</dbReference>
<dbReference type="KEGG" id="uru:DSM104443_04264"/>
<dbReference type="GO" id="GO:0004252">
    <property type="term" value="F:serine-type endopeptidase activity"/>
    <property type="evidence" value="ECO:0007669"/>
    <property type="project" value="UniProtKB-UniRule"/>
</dbReference>
<dbReference type="AlphaFoldDB" id="A0A6M4H0Z0"/>
<protein>
    <recommendedName>
        <fullName evidence="7">Peptidase S8/S53 domain-containing protein</fullName>
    </recommendedName>
</protein>
<dbReference type="SUPFAM" id="SSF52743">
    <property type="entry name" value="Subtilisin-like"/>
    <property type="match status" value="1"/>
</dbReference>
<dbReference type="RefSeq" id="WP_171096007.1">
    <property type="nucleotide sequence ID" value="NZ_CP053069.1"/>
</dbReference>
<evidence type="ECO:0000256" key="3">
    <source>
        <dbReference type="ARBA" id="ARBA00022801"/>
    </source>
</evidence>
<dbReference type="InterPro" id="IPR000209">
    <property type="entry name" value="Peptidase_S8/S53_dom"/>
</dbReference>
<organism evidence="8 9">
    <name type="scientific">Usitatibacter rugosus</name>
    <dbReference type="NCBI Taxonomy" id="2732067"/>
    <lineage>
        <taxon>Bacteria</taxon>
        <taxon>Pseudomonadati</taxon>
        <taxon>Pseudomonadota</taxon>
        <taxon>Betaproteobacteria</taxon>
        <taxon>Nitrosomonadales</taxon>
        <taxon>Usitatibacteraceae</taxon>
        <taxon>Usitatibacter</taxon>
    </lineage>
</organism>
<evidence type="ECO:0000256" key="5">
    <source>
        <dbReference type="PROSITE-ProRule" id="PRU01240"/>
    </source>
</evidence>
<dbReference type="PRINTS" id="PR00723">
    <property type="entry name" value="SUBTILISIN"/>
</dbReference>
<dbReference type="GO" id="GO:0005615">
    <property type="term" value="C:extracellular space"/>
    <property type="evidence" value="ECO:0007669"/>
    <property type="project" value="TreeGrafter"/>
</dbReference>
<dbReference type="Gene3D" id="3.40.50.200">
    <property type="entry name" value="Peptidase S8/S53 domain"/>
    <property type="match status" value="1"/>
</dbReference>
<evidence type="ECO:0000256" key="6">
    <source>
        <dbReference type="SAM" id="SignalP"/>
    </source>
</evidence>
<dbReference type="PANTHER" id="PTHR43806:SF11">
    <property type="entry name" value="CEREVISIN-RELATED"/>
    <property type="match status" value="1"/>
</dbReference>
<accession>A0A6M4H0Z0</accession>
<dbReference type="PROSITE" id="PS51892">
    <property type="entry name" value="SUBTILASE"/>
    <property type="match status" value="1"/>
</dbReference>
<proteinExistence type="inferred from homology"/>
<keyword evidence="4 5" id="KW-0720">Serine protease</keyword>
<dbReference type="Proteomes" id="UP000501534">
    <property type="component" value="Chromosome"/>
</dbReference>
<keyword evidence="3 5" id="KW-0378">Hydrolase</keyword>
<evidence type="ECO:0000256" key="2">
    <source>
        <dbReference type="ARBA" id="ARBA00022670"/>
    </source>
</evidence>
<dbReference type="InterPro" id="IPR050131">
    <property type="entry name" value="Peptidase_S8_subtilisin-like"/>
</dbReference>
<name>A0A6M4H0Z0_9PROT</name>
<evidence type="ECO:0000313" key="9">
    <source>
        <dbReference type="Proteomes" id="UP000501534"/>
    </source>
</evidence>
<keyword evidence="9" id="KW-1185">Reference proteome</keyword>
<dbReference type="InterPro" id="IPR036852">
    <property type="entry name" value="Peptidase_S8/S53_dom_sf"/>
</dbReference>
<feature type="active site" description="Charge relay system" evidence="5">
    <location>
        <position position="278"/>
    </location>
</feature>
<sequence>MRLSILAAAIPVALAAASLPALAELPTAPMNPTIQDKKVITSSDQLPRRQYQIPKAPSELIDAPKAELEPVVNALDKDLKTDLETLDIQDRAARTGMMNARAQIAIFRGDYVGAQAILRDIRSQQEKAADKITSGVSMENILTTRIKGGDLATVQRPFLKDALAHAYGGMPFAVVGDNLKGAKGSLEVLTKNVVVGGFRTSLDPAAKNLNNNVPANMVVAIVNARNTFDHVAPFRDDIVAVLQDVIDRNKVAKVDVWTQRLVTLPPTGGKPVVVGIWDSGTDVKLFHAAKLPGIAFDQDMNQTTALVRPMGAAEPRLPELKQYVKGSMDLRAAIDSEDARAIKKKITTLKPDEVKQFSEDLGAVGMWVHGTHVAGIAVDGNPYAEVTAVAMHWSNAAEPQLVSMETAKKTAAAYKAAVEHFKKTGTRVVNMSWRYGPGAYEGSLAYHNVGKTPEERKQMALQIFNYEKDALEAAFKSAPGILFVAGSGNEDNSADFSTYIPAGLQLPNLITAGAVDQSGTETNFSTFGKTVVVHANGFEVVSFMPGGEKTKLSGTSMASPQVANLAAKLFAMKPELTPEQVKALILQGADKNGRVNLINPVKTMQLAGMKS</sequence>
<dbReference type="EMBL" id="CP053069">
    <property type="protein sequence ID" value="QJR13169.1"/>
    <property type="molecule type" value="Genomic_DNA"/>
</dbReference>
<gene>
    <name evidence="8" type="ORF">DSM104443_04264</name>
</gene>
<reference evidence="8 9" key="1">
    <citation type="submission" date="2020-04" db="EMBL/GenBank/DDBJ databases">
        <title>Usitatibacter rugosus gen. nov., sp. nov. and Usitatibacter palustris sp. nov., novel members of Usitatibacteraceae fam. nov. within the order Nitrosomonadales isolated from soil.</title>
        <authorList>
            <person name="Huber K.J."/>
            <person name="Neumann-Schaal M."/>
            <person name="Geppert A."/>
            <person name="Luckner M."/>
            <person name="Wanner G."/>
            <person name="Overmann J."/>
        </authorList>
    </citation>
    <scope>NUCLEOTIDE SEQUENCE [LARGE SCALE GENOMIC DNA]</scope>
    <source>
        <strain evidence="8 9">0125_3</strain>
    </source>
</reference>
<feature type="chain" id="PRO_5026724250" description="Peptidase S8/S53 domain-containing protein" evidence="6">
    <location>
        <begin position="24"/>
        <end position="611"/>
    </location>
</feature>
<evidence type="ECO:0000259" key="7">
    <source>
        <dbReference type="Pfam" id="PF00082"/>
    </source>
</evidence>
<feature type="active site" description="Charge relay system" evidence="5">
    <location>
        <position position="369"/>
    </location>
</feature>
<comment type="similarity">
    <text evidence="1 5">Belongs to the peptidase S8 family.</text>
</comment>
<dbReference type="Pfam" id="PF00082">
    <property type="entry name" value="Peptidase_S8"/>
    <property type="match status" value="1"/>
</dbReference>
<feature type="signal peptide" evidence="6">
    <location>
        <begin position="1"/>
        <end position="23"/>
    </location>
</feature>
<keyword evidence="2 5" id="KW-0645">Protease</keyword>
<evidence type="ECO:0000256" key="4">
    <source>
        <dbReference type="ARBA" id="ARBA00022825"/>
    </source>
</evidence>